<gene>
    <name evidence="2" type="ORF">IAD06_00700</name>
</gene>
<feature type="transmembrane region" description="Helical" evidence="1">
    <location>
        <begin position="147"/>
        <end position="166"/>
    </location>
</feature>
<protein>
    <recommendedName>
        <fullName evidence="4">Transmembrane protein</fullName>
    </recommendedName>
</protein>
<dbReference type="EMBL" id="DVKT01000005">
    <property type="protein sequence ID" value="HIT38546.1"/>
    <property type="molecule type" value="Genomic_DNA"/>
</dbReference>
<keyword evidence="1" id="KW-0812">Transmembrane</keyword>
<feature type="transmembrane region" description="Helical" evidence="1">
    <location>
        <begin position="60"/>
        <end position="82"/>
    </location>
</feature>
<keyword evidence="1" id="KW-1133">Transmembrane helix</keyword>
<sequence>MTRTQIKHLLYKEWLKTRWFAAVSLLLGIILSTYACIDALSSFHSLGGAFFYSTLLSGNISLMGQLKYLPLGVALLIGLSQFMPEITNKRIRLTLHLPIGGTAAVYTMVLYGVVLFCCALLPAVLITTITMSVCFPAEITIPAWQTLFPWLLGGMTSYFFVAMIAFEPIWKFRFCYMLVAYFILRFFYLGYGTGNAVTAYPILLVITLISSLSVIYTSHRFNKGEL</sequence>
<feature type="transmembrane region" description="Helical" evidence="1">
    <location>
        <begin position="103"/>
        <end position="127"/>
    </location>
</feature>
<evidence type="ECO:0000256" key="1">
    <source>
        <dbReference type="SAM" id="Phobius"/>
    </source>
</evidence>
<feature type="transmembrane region" description="Helical" evidence="1">
    <location>
        <begin position="173"/>
        <end position="191"/>
    </location>
</feature>
<comment type="caution">
    <text evidence="2">The sequence shown here is derived from an EMBL/GenBank/DDBJ whole genome shotgun (WGS) entry which is preliminary data.</text>
</comment>
<keyword evidence="1" id="KW-0472">Membrane</keyword>
<feature type="transmembrane region" description="Helical" evidence="1">
    <location>
        <begin position="20"/>
        <end position="40"/>
    </location>
</feature>
<evidence type="ECO:0000313" key="3">
    <source>
        <dbReference type="Proteomes" id="UP000886722"/>
    </source>
</evidence>
<evidence type="ECO:0008006" key="4">
    <source>
        <dbReference type="Google" id="ProtNLM"/>
    </source>
</evidence>
<evidence type="ECO:0000313" key="2">
    <source>
        <dbReference type="EMBL" id="HIT38546.1"/>
    </source>
</evidence>
<dbReference type="Proteomes" id="UP000886722">
    <property type="component" value="Unassembled WGS sequence"/>
</dbReference>
<reference evidence="2" key="1">
    <citation type="submission" date="2020-10" db="EMBL/GenBank/DDBJ databases">
        <authorList>
            <person name="Gilroy R."/>
        </authorList>
    </citation>
    <scope>NUCLEOTIDE SEQUENCE</scope>
    <source>
        <strain evidence="2">21143</strain>
    </source>
</reference>
<reference evidence="2" key="2">
    <citation type="journal article" date="2021" name="PeerJ">
        <title>Extensive microbial diversity within the chicken gut microbiome revealed by metagenomics and culture.</title>
        <authorList>
            <person name="Gilroy R."/>
            <person name="Ravi A."/>
            <person name="Getino M."/>
            <person name="Pursley I."/>
            <person name="Horton D.L."/>
            <person name="Alikhan N.F."/>
            <person name="Baker D."/>
            <person name="Gharbi K."/>
            <person name="Hall N."/>
            <person name="Watson M."/>
            <person name="Adriaenssens E.M."/>
            <person name="Foster-Nyarko E."/>
            <person name="Jarju S."/>
            <person name="Secka A."/>
            <person name="Antonio M."/>
            <person name="Oren A."/>
            <person name="Chaudhuri R.R."/>
            <person name="La Ragione R."/>
            <person name="Hildebrand F."/>
            <person name="Pallen M.J."/>
        </authorList>
    </citation>
    <scope>NUCLEOTIDE SEQUENCE</scope>
    <source>
        <strain evidence="2">21143</strain>
    </source>
</reference>
<organism evidence="2 3">
    <name type="scientific">Candidatus Caccoplasma intestinavium</name>
    <dbReference type="NCBI Taxonomy" id="2840716"/>
    <lineage>
        <taxon>Bacteria</taxon>
        <taxon>Pseudomonadati</taxon>
        <taxon>Bacteroidota</taxon>
        <taxon>Bacteroidia</taxon>
        <taxon>Bacteroidales</taxon>
        <taxon>Bacteroidaceae</taxon>
        <taxon>Bacteroidaceae incertae sedis</taxon>
        <taxon>Candidatus Caccoplasma</taxon>
    </lineage>
</organism>
<proteinExistence type="predicted"/>
<name>A0A9D1KCU6_9BACT</name>
<dbReference type="AlphaFoldDB" id="A0A9D1KCU6"/>
<accession>A0A9D1KCU6</accession>
<feature type="transmembrane region" description="Helical" evidence="1">
    <location>
        <begin position="197"/>
        <end position="216"/>
    </location>
</feature>